<dbReference type="PANTHER" id="PTHR44846:SF17">
    <property type="entry name" value="GNTR-FAMILY TRANSCRIPTIONAL REGULATOR"/>
    <property type="match status" value="1"/>
</dbReference>
<protein>
    <submittedName>
        <fullName evidence="5">GntR family transcriptional regulator</fullName>
    </submittedName>
</protein>
<dbReference type="Gene3D" id="3.40.1410.10">
    <property type="entry name" value="Chorismate lyase-like"/>
    <property type="match status" value="1"/>
</dbReference>
<comment type="caution">
    <text evidence="5">The sequence shown here is derived from an EMBL/GenBank/DDBJ whole genome shotgun (WGS) entry which is preliminary data.</text>
</comment>
<keyword evidence="6" id="KW-1185">Reference proteome</keyword>
<accession>A0ABS4MPT4</accession>
<dbReference type="SUPFAM" id="SSF46785">
    <property type="entry name" value="Winged helix' DNA-binding domain"/>
    <property type="match status" value="1"/>
</dbReference>
<organism evidence="5 6">
    <name type="scientific">Streptomyces iranensis</name>
    <dbReference type="NCBI Taxonomy" id="576784"/>
    <lineage>
        <taxon>Bacteria</taxon>
        <taxon>Bacillati</taxon>
        <taxon>Actinomycetota</taxon>
        <taxon>Actinomycetes</taxon>
        <taxon>Kitasatosporales</taxon>
        <taxon>Streptomycetaceae</taxon>
        <taxon>Streptomyces</taxon>
        <taxon>Streptomyces violaceusniger group</taxon>
    </lineage>
</organism>
<dbReference type="SUPFAM" id="SSF64288">
    <property type="entry name" value="Chorismate lyase-like"/>
    <property type="match status" value="1"/>
</dbReference>
<dbReference type="PROSITE" id="PS50949">
    <property type="entry name" value="HTH_GNTR"/>
    <property type="match status" value="1"/>
</dbReference>
<dbReference type="InterPro" id="IPR000524">
    <property type="entry name" value="Tscrpt_reg_HTH_GntR"/>
</dbReference>
<keyword evidence="3" id="KW-0804">Transcription</keyword>
<keyword evidence="1" id="KW-0805">Transcription regulation</keyword>
<evidence type="ECO:0000313" key="6">
    <source>
        <dbReference type="Proteomes" id="UP000756710"/>
    </source>
</evidence>
<evidence type="ECO:0000313" key="5">
    <source>
        <dbReference type="EMBL" id="MBP2061715.1"/>
    </source>
</evidence>
<dbReference type="Proteomes" id="UP000756710">
    <property type="component" value="Unassembled WGS sequence"/>
</dbReference>
<evidence type="ECO:0000256" key="3">
    <source>
        <dbReference type="ARBA" id="ARBA00023163"/>
    </source>
</evidence>
<evidence type="ECO:0000256" key="1">
    <source>
        <dbReference type="ARBA" id="ARBA00023015"/>
    </source>
</evidence>
<evidence type="ECO:0000256" key="2">
    <source>
        <dbReference type="ARBA" id="ARBA00023125"/>
    </source>
</evidence>
<sequence length="260" mass="28526">MPGRSHSTDAQPLHSEPRYRQLARILADAIAEGEEGDYPPGSQLPSETELLERYQVSRNTVRQAVAELRRMGLAVSQQGKGTYVRQEPEQTHAIKRTLIRKGKKLELGHPFTMAETVTVTRGHARGTIARLIGRGAVHTLTAELLIIDEDTGVRAAAVTVIPFDIADEVPALADRPDAHPEELYAMLTAAGHTLSFWENVTARSARPDEQAALGMADTILITHRVTEDQNGRALLVEELRMSAESASLSYRITPTTPKRG</sequence>
<dbReference type="CDD" id="cd07377">
    <property type="entry name" value="WHTH_GntR"/>
    <property type="match status" value="1"/>
</dbReference>
<dbReference type="SMART" id="SM00345">
    <property type="entry name" value="HTH_GNTR"/>
    <property type="match status" value="1"/>
</dbReference>
<name>A0ABS4MPT4_9ACTN</name>
<feature type="domain" description="HTH gntR-type" evidence="4">
    <location>
        <begin position="16"/>
        <end position="87"/>
    </location>
</feature>
<dbReference type="Gene3D" id="1.10.10.10">
    <property type="entry name" value="Winged helix-like DNA-binding domain superfamily/Winged helix DNA-binding domain"/>
    <property type="match status" value="1"/>
</dbReference>
<dbReference type="InterPro" id="IPR036388">
    <property type="entry name" value="WH-like_DNA-bd_sf"/>
</dbReference>
<evidence type="ECO:0000259" key="4">
    <source>
        <dbReference type="PROSITE" id="PS50949"/>
    </source>
</evidence>
<proteinExistence type="predicted"/>
<dbReference type="InterPro" id="IPR050679">
    <property type="entry name" value="Bact_HTH_transcr_reg"/>
</dbReference>
<reference evidence="5 6" key="1">
    <citation type="submission" date="2021-03" db="EMBL/GenBank/DDBJ databases">
        <title>Genomic Encyclopedia of Type Strains, Phase IV (KMG-IV): sequencing the most valuable type-strain genomes for metagenomic binning, comparative biology and taxonomic classification.</title>
        <authorList>
            <person name="Goeker M."/>
        </authorList>
    </citation>
    <scope>NUCLEOTIDE SEQUENCE [LARGE SCALE GENOMIC DNA]</scope>
    <source>
        <strain evidence="5 6">DSM 41954</strain>
    </source>
</reference>
<dbReference type="PRINTS" id="PR00035">
    <property type="entry name" value="HTHGNTR"/>
</dbReference>
<gene>
    <name evidence="5" type="ORF">J2Z30_002724</name>
</gene>
<dbReference type="Pfam" id="PF00392">
    <property type="entry name" value="GntR"/>
    <property type="match status" value="1"/>
</dbReference>
<keyword evidence="2" id="KW-0238">DNA-binding</keyword>
<dbReference type="InterPro" id="IPR036390">
    <property type="entry name" value="WH_DNA-bd_sf"/>
</dbReference>
<dbReference type="EMBL" id="JAGGLR010000006">
    <property type="protein sequence ID" value="MBP2061715.1"/>
    <property type="molecule type" value="Genomic_DNA"/>
</dbReference>
<dbReference type="PANTHER" id="PTHR44846">
    <property type="entry name" value="MANNOSYL-D-GLYCERATE TRANSPORT/METABOLISM SYSTEM REPRESSOR MNGR-RELATED"/>
    <property type="match status" value="1"/>
</dbReference>
<dbReference type="InterPro" id="IPR028978">
    <property type="entry name" value="Chorismate_lyase_/UTRA_dom_sf"/>
</dbReference>
<dbReference type="RefSeq" id="WP_044574573.1">
    <property type="nucleotide sequence ID" value="NZ_BAABDR010000045.1"/>
</dbReference>